<dbReference type="Pfam" id="PF06833">
    <property type="entry name" value="MdcE"/>
    <property type="match status" value="1"/>
</dbReference>
<dbReference type="GO" id="GO:0016831">
    <property type="term" value="F:carboxy-lyase activity"/>
    <property type="evidence" value="ECO:0007669"/>
    <property type="project" value="InterPro"/>
</dbReference>
<name>A0A1G4PHD0_9BACL</name>
<dbReference type="InterPro" id="IPR011762">
    <property type="entry name" value="COA_CT_N"/>
</dbReference>
<organism evidence="4 5">
    <name type="scientific">Paenibacillus tianmuensis</name>
    <dbReference type="NCBI Taxonomy" id="624147"/>
    <lineage>
        <taxon>Bacteria</taxon>
        <taxon>Bacillati</taxon>
        <taxon>Bacillota</taxon>
        <taxon>Bacilli</taxon>
        <taxon>Bacillales</taxon>
        <taxon>Paenibacillaceae</taxon>
        <taxon>Paenibacillus</taxon>
    </lineage>
</organism>
<dbReference type="InterPro" id="IPR009648">
    <property type="entry name" value="Malonate_gamma"/>
</dbReference>
<dbReference type="GO" id="GO:0003989">
    <property type="term" value="F:acetyl-CoA carboxylase activity"/>
    <property type="evidence" value="ECO:0007669"/>
    <property type="project" value="TreeGrafter"/>
</dbReference>
<sequence length="572" mass="61931">MNNMLLKHSFIELNAREKAAAILDPDTFREILGPFDRIESPHLAPQGIVPQSDDGVVIARGLINGASAVVIAIEGAFQGGGIGEVSGAKIAGALEQALEDNEEGIRTKPVLLLETGGVRLQEGNFGLLATAEMQAAIVALRRYVPVVGVVSGMIGCFGGMSITSALCTALIMTRQGRLQLNGPEVIEQEAGIQEFDSSDRPFIWSTAGGEQRFATGMVDTLVRDDVAEIYQAVRDACQRDVPLEARSSQVERFLSRLAVIDPSAPLDASRLRALWGRDQEQKVSPTDERIRELEEVWRQTESKDRSRGRTWFEALTGVTKPEKAGAPSVLCADASLGEESVRYIAVVPNAKNRFPRARHGEVGLDEGWTIARYVRDAIKADEHGKRRAIVAIVDVPSQAYGYREELLGIHLACAAAADAYASARLAGHPVIAFLVGNAISGAFLAHGLQASRILALDDPGVAVQVMSRTSAARVTRRSIEELEEAAKKLPATAYDIRSFSSLGSLHELLADVSADEPAQSDIENVQSKLKNAISETRDTTRDLSRRLTSDHARKGRAASIEVRVRMAEQWNC</sequence>
<dbReference type="GO" id="GO:2001295">
    <property type="term" value="P:malonyl-CoA biosynthetic process"/>
    <property type="evidence" value="ECO:0007669"/>
    <property type="project" value="TreeGrafter"/>
</dbReference>
<evidence type="ECO:0000313" key="5">
    <source>
        <dbReference type="Proteomes" id="UP000198601"/>
    </source>
</evidence>
<dbReference type="Gene3D" id="3.90.226.10">
    <property type="entry name" value="2-enoyl-CoA Hydratase, Chain A, domain 1"/>
    <property type="match status" value="2"/>
</dbReference>
<evidence type="ECO:0000256" key="1">
    <source>
        <dbReference type="ARBA" id="ARBA00022679"/>
    </source>
</evidence>
<dbReference type="NCBIfam" id="NF005530">
    <property type="entry name" value="PRK07189.1"/>
    <property type="match status" value="1"/>
</dbReference>
<keyword evidence="5" id="KW-1185">Reference proteome</keyword>
<evidence type="ECO:0000256" key="2">
    <source>
        <dbReference type="SAM" id="Phobius"/>
    </source>
</evidence>
<dbReference type="Proteomes" id="UP000198601">
    <property type="component" value="Unassembled WGS sequence"/>
</dbReference>
<dbReference type="STRING" id="624147.SAMN04487970_1002200"/>
<gene>
    <name evidence="4" type="ORF">SAMN04487970_1002200</name>
</gene>
<keyword evidence="2" id="KW-1133">Transmembrane helix</keyword>
<dbReference type="InterPro" id="IPR017556">
    <property type="entry name" value="Malonate_beta"/>
</dbReference>
<dbReference type="GO" id="GO:0016740">
    <property type="term" value="F:transferase activity"/>
    <property type="evidence" value="ECO:0007669"/>
    <property type="project" value="UniProtKB-KW"/>
</dbReference>
<dbReference type="NCBIfam" id="TIGR03133">
    <property type="entry name" value="malonate_beta"/>
    <property type="match status" value="1"/>
</dbReference>
<feature type="domain" description="CoA carboxyltransferase N-terminal" evidence="3">
    <location>
        <begin position="1"/>
        <end position="245"/>
    </location>
</feature>
<reference evidence="5" key="1">
    <citation type="submission" date="2016-10" db="EMBL/GenBank/DDBJ databases">
        <authorList>
            <person name="Varghese N."/>
            <person name="Submissions S."/>
        </authorList>
    </citation>
    <scope>NUCLEOTIDE SEQUENCE [LARGE SCALE GENOMIC DNA]</scope>
    <source>
        <strain evidence="5">CGMCC 1.8946</strain>
    </source>
</reference>
<evidence type="ECO:0000259" key="3">
    <source>
        <dbReference type="PROSITE" id="PS50980"/>
    </source>
</evidence>
<keyword evidence="1" id="KW-0808">Transferase</keyword>
<evidence type="ECO:0000313" key="4">
    <source>
        <dbReference type="EMBL" id="SCW31712.1"/>
    </source>
</evidence>
<dbReference type="NCBIfam" id="TIGR03134">
    <property type="entry name" value="malonate_gamma"/>
    <property type="match status" value="1"/>
</dbReference>
<dbReference type="PANTHER" id="PTHR42995">
    <property type="entry name" value="ACETYL-COENZYME A CARBOXYLASE CARBOXYL TRANSFERASE SUBUNIT BETA, CHLOROPLASTIC"/>
    <property type="match status" value="1"/>
</dbReference>
<protein>
    <submittedName>
        <fullName evidence="4">Malonate decarboxylase beta subunit</fullName>
    </submittedName>
</protein>
<dbReference type="PANTHER" id="PTHR42995:SF1">
    <property type="entry name" value="MALONATE DECARBOXYLASE BETA SUBUNIT"/>
    <property type="match status" value="1"/>
</dbReference>
<dbReference type="InterPro" id="IPR029045">
    <property type="entry name" value="ClpP/crotonase-like_dom_sf"/>
</dbReference>
<keyword evidence="2" id="KW-0812">Transmembrane</keyword>
<dbReference type="AlphaFoldDB" id="A0A1G4PHD0"/>
<dbReference type="SUPFAM" id="SSF52096">
    <property type="entry name" value="ClpP/crotonase"/>
    <property type="match status" value="2"/>
</dbReference>
<dbReference type="PROSITE" id="PS50980">
    <property type="entry name" value="COA_CT_NTER"/>
    <property type="match status" value="1"/>
</dbReference>
<dbReference type="GO" id="GO:0006633">
    <property type="term" value="P:fatty acid biosynthetic process"/>
    <property type="evidence" value="ECO:0007669"/>
    <property type="project" value="TreeGrafter"/>
</dbReference>
<feature type="transmembrane region" description="Helical" evidence="2">
    <location>
        <begin position="143"/>
        <end position="172"/>
    </location>
</feature>
<keyword evidence="2" id="KW-0472">Membrane</keyword>
<dbReference type="EMBL" id="FMTT01000002">
    <property type="protein sequence ID" value="SCW31712.1"/>
    <property type="molecule type" value="Genomic_DNA"/>
</dbReference>
<accession>A0A1G4PHD0</accession>
<dbReference type="GO" id="GO:0005975">
    <property type="term" value="P:carbohydrate metabolic process"/>
    <property type="evidence" value="ECO:0007669"/>
    <property type="project" value="InterPro"/>
</dbReference>
<proteinExistence type="predicted"/>